<organism evidence="2 3">
    <name type="scientific">Tabrizicola soli</name>
    <dbReference type="NCBI Taxonomy" id="2185115"/>
    <lineage>
        <taxon>Bacteria</taxon>
        <taxon>Pseudomonadati</taxon>
        <taxon>Pseudomonadota</taxon>
        <taxon>Alphaproteobacteria</taxon>
        <taxon>Rhodobacterales</taxon>
        <taxon>Paracoccaceae</taxon>
        <taxon>Tabrizicola</taxon>
    </lineage>
</organism>
<sequence>MNDGETVSFSDGGDAVTRKGWFQSYLARQPQVVNFGEMDLGPDPMAGPPMRPGHNIPDGHKVDRKGEATFFAARRIAREKGISFADAVDQVIEGGGR</sequence>
<evidence type="ECO:0000256" key="1">
    <source>
        <dbReference type="SAM" id="MobiDB-lite"/>
    </source>
</evidence>
<gene>
    <name evidence="2" type="ORF">ACFOD6_12605</name>
</gene>
<reference evidence="3" key="1">
    <citation type="journal article" date="2019" name="Int. J. Syst. Evol. Microbiol.">
        <title>The Global Catalogue of Microorganisms (GCM) 10K type strain sequencing project: providing services to taxonomists for standard genome sequencing and annotation.</title>
        <authorList>
            <consortium name="The Broad Institute Genomics Platform"/>
            <consortium name="The Broad Institute Genome Sequencing Center for Infectious Disease"/>
            <person name="Wu L."/>
            <person name="Ma J."/>
        </authorList>
    </citation>
    <scope>NUCLEOTIDE SEQUENCE [LARGE SCALE GENOMIC DNA]</scope>
    <source>
        <strain evidence="3">KCTC 62102</strain>
    </source>
</reference>
<evidence type="ECO:0000313" key="3">
    <source>
        <dbReference type="Proteomes" id="UP001595445"/>
    </source>
</evidence>
<evidence type="ECO:0000313" key="2">
    <source>
        <dbReference type="EMBL" id="MFC3086886.1"/>
    </source>
</evidence>
<dbReference type="RefSeq" id="WP_197646066.1">
    <property type="nucleotide sequence ID" value="NZ_JAEACP010000016.1"/>
</dbReference>
<accession>A0ABV7DUV3</accession>
<proteinExistence type="predicted"/>
<dbReference type="Proteomes" id="UP001595445">
    <property type="component" value="Unassembled WGS sequence"/>
</dbReference>
<dbReference type="EMBL" id="JBHRSM010000022">
    <property type="protein sequence ID" value="MFC3086886.1"/>
    <property type="molecule type" value="Genomic_DNA"/>
</dbReference>
<comment type="caution">
    <text evidence="2">The sequence shown here is derived from an EMBL/GenBank/DDBJ whole genome shotgun (WGS) entry which is preliminary data.</text>
</comment>
<keyword evidence="3" id="KW-1185">Reference proteome</keyword>
<name>A0ABV7DUV3_9RHOB</name>
<protein>
    <submittedName>
        <fullName evidence="2">Uncharacterized protein</fullName>
    </submittedName>
</protein>
<feature type="region of interest" description="Disordered" evidence="1">
    <location>
        <begin position="36"/>
        <end position="62"/>
    </location>
</feature>